<evidence type="ECO:0000313" key="3">
    <source>
        <dbReference type="Proteomes" id="UP001431209"/>
    </source>
</evidence>
<accession>A0AAW2ZPX9</accession>
<dbReference type="EMBL" id="JAOPGA020001779">
    <property type="protein sequence ID" value="KAL0491221.1"/>
    <property type="molecule type" value="Genomic_DNA"/>
</dbReference>
<feature type="compositionally biased region" description="Polar residues" evidence="1">
    <location>
        <begin position="260"/>
        <end position="274"/>
    </location>
</feature>
<dbReference type="Proteomes" id="UP001431209">
    <property type="component" value="Unassembled WGS sequence"/>
</dbReference>
<reference evidence="2 3" key="1">
    <citation type="submission" date="2024-03" db="EMBL/GenBank/DDBJ databases">
        <title>The Acrasis kona genome and developmental transcriptomes reveal deep origins of eukaryotic multicellular pathways.</title>
        <authorList>
            <person name="Sheikh S."/>
            <person name="Fu C.-J."/>
            <person name="Brown M.W."/>
            <person name="Baldauf S.L."/>
        </authorList>
    </citation>
    <scope>NUCLEOTIDE SEQUENCE [LARGE SCALE GENOMIC DNA]</scope>
    <source>
        <strain evidence="2 3">ATCC MYA-3509</strain>
    </source>
</reference>
<evidence type="ECO:0000256" key="1">
    <source>
        <dbReference type="SAM" id="MobiDB-lite"/>
    </source>
</evidence>
<sequence>MPSPSFWGLITGTAAVTGYWRDIGGSAIVFTAIKNFVFGKTLKTVEYPSGNMKTISVRFASVHSIKKRIAVVNDLGDHGVIKQLYKWEDNYWTEELVTSNDVRNMNDFAWVLWTRSTGRLPPKGVNLKEMNAEAELLLAASRDGNVLEEVPPAANDKDHTLVRTASGKLVDRHVLEQAQLHSKNAVKVKAIKLVTLCRNPSYMELGDNAFTEVEANYTIDLILNDDSYMISLYSNFKEDPVTFAKYCKKKANSRNDGKTTDTNNSDGSGKGSASSEDDKRKDGGVQVNQEETQQSKREEGVRNLFAQYDSEVRDAKGPEPPNNKPPVTSTSTSTTKSGAVATF</sequence>
<proteinExistence type="predicted"/>
<dbReference type="AlphaFoldDB" id="A0AAW2ZPX9"/>
<comment type="caution">
    <text evidence="2">The sequence shown here is derived from an EMBL/GenBank/DDBJ whole genome shotgun (WGS) entry which is preliminary data.</text>
</comment>
<keyword evidence="3" id="KW-1185">Reference proteome</keyword>
<evidence type="ECO:0000313" key="2">
    <source>
        <dbReference type="EMBL" id="KAL0491221.1"/>
    </source>
</evidence>
<protein>
    <submittedName>
        <fullName evidence="2">Translocase subunit SecA</fullName>
    </submittedName>
</protein>
<feature type="region of interest" description="Disordered" evidence="1">
    <location>
        <begin position="250"/>
        <end position="343"/>
    </location>
</feature>
<feature type="compositionally biased region" description="Low complexity" evidence="1">
    <location>
        <begin position="325"/>
        <end position="343"/>
    </location>
</feature>
<organism evidence="2 3">
    <name type="scientific">Acrasis kona</name>
    <dbReference type="NCBI Taxonomy" id="1008807"/>
    <lineage>
        <taxon>Eukaryota</taxon>
        <taxon>Discoba</taxon>
        <taxon>Heterolobosea</taxon>
        <taxon>Tetramitia</taxon>
        <taxon>Eutetramitia</taxon>
        <taxon>Acrasidae</taxon>
        <taxon>Acrasis</taxon>
    </lineage>
</organism>
<gene>
    <name evidence="2" type="ORF">AKO1_009991</name>
</gene>
<name>A0AAW2ZPX9_9EUKA</name>